<evidence type="ECO:0000313" key="9">
    <source>
        <dbReference type="Proteomes" id="UP000762676"/>
    </source>
</evidence>
<gene>
    <name evidence="8" type="ORF">ElyMa_005334400</name>
</gene>
<dbReference type="Gene3D" id="3.10.20.370">
    <property type="match status" value="1"/>
</dbReference>
<evidence type="ECO:0000256" key="4">
    <source>
        <dbReference type="ARBA" id="ARBA00022759"/>
    </source>
</evidence>
<dbReference type="InterPro" id="IPR043502">
    <property type="entry name" value="DNA/RNA_pol_sf"/>
</dbReference>
<dbReference type="PANTHER" id="PTHR37984">
    <property type="entry name" value="PROTEIN CBG26694"/>
    <property type="match status" value="1"/>
</dbReference>
<dbReference type="CDD" id="cd09274">
    <property type="entry name" value="RNase_HI_RT_Ty3"/>
    <property type="match status" value="1"/>
</dbReference>
<accession>A0AAV4K1D8</accession>
<proteinExistence type="predicted"/>
<keyword evidence="5" id="KW-0378">Hydrolase</keyword>
<dbReference type="GO" id="GO:0003964">
    <property type="term" value="F:RNA-directed DNA polymerase activity"/>
    <property type="evidence" value="ECO:0007669"/>
    <property type="project" value="UniProtKB-KW"/>
</dbReference>
<dbReference type="GO" id="GO:0016787">
    <property type="term" value="F:hydrolase activity"/>
    <property type="evidence" value="ECO:0007669"/>
    <property type="project" value="UniProtKB-KW"/>
</dbReference>
<evidence type="ECO:0000259" key="7">
    <source>
        <dbReference type="Pfam" id="PF17917"/>
    </source>
</evidence>
<evidence type="ECO:0000256" key="2">
    <source>
        <dbReference type="ARBA" id="ARBA00022695"/>
    </source>
</evidence>
<dbReference type="AlphaFoldDB" id="A0AAV4K1D8"/>
<dbReference type="SUPFAM" id="SSF56672">
    <property type="entry name" value="DNA/RNA polymerases"/>
    <property type="match status" value="1"/>
</dbReference>
<evidence type="ECO:0000256" key="3">
    <source>
        <dbReference type="ARBA" id="ARBA00022722"/>
    </source>
</evidence>
<evidence type="ECO:0000313" key="8">
    <source>
        <dbReference type="EMBL" id="GFS28089.1"/>
    </source>
</evidence>
<feature type="domain" description="Reverse transcriptase RNase H-like" evidence="7">
    <location>
        <begin position="7"/>
        <end position="95"/>
    </location>
</feature>
<keyword evidence="9" id="KW-1185">Reference proteome</keyword>
<dbReference type="Proteomes" id="UP000762676">
    <property type="component" value="Unassembled WGS sequence"/>
</dbReference>
<organism evidence="8 9">
    <name type="scientific">Elysia marginata</name>
    <dbReference type="NCBI Taxonomy" id="1093978"/>
    <lineage>
        <taxon>Eukaryota</taxon>
        <taxon>Metazoa</taxon>
        <taxon>Spiralia</taxon>
        <taxon>Lophotrochozoa</taxon>
        <taxon>Mollusca</taxon>
        <taxon>Gastropoda</taxon>
        <taxon>Heterobranchia</taxon>
        <taxon>Euthyneura</taxon>
        <taxon>Panpulmonata</taxon>
        <taxon>Sacoglossa</taxon>
        <taxon>Placobranchoidea</taxon>
        <taxon>Plakobranchidae</taxon>
        <taxon>Elysia</taxon>
    </lineage>
</organism>
<keyword evidence="3" id="KW-0540">Nuclease</keyword>
<keyword evidence="2" id="KW-0548">Nucleotidyltransferase</keyword>
<protein>
    <submittedName>
        <fullName evidence="8">Transposon Tf2-9 polyprotein</fullName>
    </submittedName>
</protein>
<evidence type="ECO:0000256" key="5">
    <source>
        <dbReference type="ARBA" id="ARBA00022801"/>
    </source>
</evidence>
<reference evidence="8 9" key="1">
    <citation type="journal article" date="2021" name="Elife">
        <title>Chloroplast acquisition without the gene transfer in kleptoplastic sea slugs, Plakobranchus ocellatus.</title>
        <authorList>
            <person name="Maeda T."/>
            <person name="Takahashi S."/>
            <person name="Yoshida T."/>
            <person name="Shimamura S."/>
            <person name="Takaki Y."/>
            <person name="Nagai Y."/>
            <person name="Toyoda A."/>
            <person name="Suzuki Y."/>
            <person name="Arimoto A."/>
            <person name="Ishii H."/>
            <person name="Satoh N."/>
            <person name="Nishiyama T."/>
            <person name="Hasebe M."/>
            <person name="Maruyama T."/>
            <person name="Minagawa J."/>
            <person name="Obokata J."/>
            <person name="Shigenobu S."/>
        </authorList>
    </citation>
    <scope>NUCLEOTIDE SEQUENCE [LARGE SCALE GENOMIC DNA]</scope>
</reference>
<comment type="caution">
    <text evidence="8">The sequence shown here is derived from an EMBL/GenBank/DDBJ whole genome shotgun (WGS) entry which is preliminary data.</text>
</comment>
<sequence>MLLVHYDLNKPIILTCDASLYGKSAVLSHRYGNTEKPIMIASKSLSDAEKNYSQLDKEALSIIFGVTKFHKYIYGRQVTIYTDHKPLLGLFGEHKQLPE</sequence>
<evidence type="ECO:0000256" key="6">
    <source>
        <dbReference type="ARBA" id="ARBA00022918"/>
    </source>
</evidence>
<dbReference type="Pfam" id="PF17917">
    <property type="entry name" value="RT_RNaseH"/>
    <property type="match status" value="1"/>
</dbReference>
<keyword evidence="6" id="KW-0695">RNA-directed DNA polymerase</keyword>
<keyword evidence="4" id="KW-0255">Endonuclease</keyword>
<dbReference type="GO" id="GO:0004519">
    <property type="term" value="F:endonuclease activity"/>
    <property type="evidence" value="ECO:0007669"/>
    <property type="project" value="UniProtKB-KW"/>
</dbReference>
<name>A0AAV4K1D8_9GAST</name>
<dbReference type="EMBL" id="BMAT01010612">
    <property type="protein sequence ID" value="GFS28089.1"/>
    <property type="molecule type" value="Genomic_DNA"/>
</dbReference>
<dbReference type="InterPro" id="IPR041373">
    <property type="entry name" value="RT_RNaseH"/>
</dbReference>
<dbReference type="InterPro" id="IPR050951">
    <property type="entry name" value="Retrovirus_Pol_polyprotein"/>
</dbReference>
<keyword evidence="1" id="KW-0808">Transferase</keyword>
<dbReference type="PANTHER" id="PTHR37984:SF13">
    <property type="entry name" value="RIBONUCLEASE H"/>
    <property type="match status" value="1"/>
</dbReference>
<evidence type="ECO:0000256" key="1">
    <source>
        <dbReference type="ARBA" id="ARBA00022679"/>
    </source>
</evidence>
<dbReference type="FunFam" id="3.10.20.370:FF:000001">
    <property type="entry name" value="Retrovirus-related Pol polyprotein from transposon 17.6-like protein"/>
    <property type="match status" value="1"/>
</dbReference>